<dbReference type="GO" id="GO:0051301">
    <property type="term" value="P:cell division"/>
    <property type="evidence" value="ECO:0007669"/>
    <property type="project" value="UniProtKB-KW"/>
</dbReference>
<keyword evidence="1" id="KW-0132">Cell division</keyword>
<proteinExistence type="predicted"/>
<organism evidence="1 2">
    <name type="scientific">Acrasis kona</name>
    <dbReference type="NCBI Taxonomy" id="1008807"/>
    <lineage>
        <taxon>Eukaryota</taxon>
        <taxon>Discoba</taxon>
        <taxon>Heterolobosea</taxon>
        <taxon>Tetramitia</taxon>
        <taxon>Eutetramitia</taxon>
        <taxon>Acrasidae</taxon>
        <taxon>Acrasis</taxon>
    </lineage>
</organism>
<evidence type="ECO:0000313" key="2">
    <source>
        <dbReference type="Proteomes" id="UP001431209"/>
    </source>
</evidence>
<dbReference type="Proteomes" id="UP001431209">
    <property type="component" value="Unassembled WGS sequence"/>
</dbReference>
<dbReference type="AlphaFoldDB" id="A0AAW2Z1Q1"/>
<accession>A0AAW2Z1Q1</accession>
<dbReference type="InterPro" id="IPR009772">
    <property type="entry name" value="CDC123"/>
</dbReference>
<dbReference type="Pfam" id="PF07065">
    <property type="entry name" value="D123"/>
    <property type="match status" value="1"/>
</dbReference>
<keyword evidence="2" id="KW-1185">Reference proteome</keyword>
<keyword evidence="1" id="KW-0131">Cell cycle</keyword>
<reference evidence="1 2" key="1">
    <citation type="submission" date="2024-03" db="EMBL/GenBank/DDBJ databases">
        <title>The Acrasis kona genome and developmental transcriptomes reveal deep origins of eukaryotic multicellular pathways.</title>
        <authorList>
            <person name="Sheikh S."/>
            <person name="Fu C.-J."/>
            <person name="Brown M.W."/>
            <person name="Baldauf S.L."/>
        </authorList>
    </citation>
    <scope>NUCLEOTIDE SEQUENCE [LARGE SCALE GENOMIC DNA]</scope>
    <source>
        <strain evidence="1 2">ATCC MYA-3509</strain>
    </source>
</reference>
<sequence length="306" mass="35356">MRTVRNLTKSEDHHGIAVETIPIPQANSILNDNNHHHLAEWEEKYPSDAYHKRYMNERNKTCFTTYYKPELDSFFHSPPIFIHKLSKQECNVLRSAMKNGMLNGVKSLERDSDLNDLINEITDKIGKDKKNLFFRFSSCSPKDSLVREESSIIGASDVRTWLMAACQSQRSFLSFDDEESLVFSEYNHKCESRYEWRVFVNKGKITAMSQYNCYKYVGADAWDLISLALAIVNFHNQIKPMFSVESYVLDVLALPTESKEKWDVKLIELNPFGINLSSGSGCFSWLTDKDALYSSDEITVRIVRNE</sequence>
<gene>
    <name evidence="1" type="ORF">AKO1_014901</name>
</gene>
<protein>
    <submittedName>
        <fullName evidence="1">Cell division cycle protein CDC123</fullName>
    </submittedName>
</protein>
<comment type="caution">
    <text evidence="1">The sequence shown here is derived from an EMBL/GenBank/DDBJ whole genome shotgun (WGS) entry which is preliminary data.</text>
</comment>
<evidence type="ECO:0000313" key="1">
    <source>
        <dbReference type="EMBL" id="KAL0483016.1"/>
    </source>
</evidence>
<name>A0AAW2Z1Q1_9EUKA</name>
<dbReference type="EMBL" id="JAOPGA020000923">
    <property type="protein sequence ID" value="KAL0483016.1"/>
    <property type="molecule type" value="Genomic_DNA"/>
</dbReference>